<evidence type="ECO:0000313" key="1">
    <source>
        <dbReference type="EMBL" id="MBA4656701.1"/>
    </source>
</evidence>
<reference evidence="1" key="1">
    <citation type="journal article" date="2013" name="J. Plant Res.">
        <title>Effect of fungi and light on seed germination of three Opuntia species from semiarid lands of central Mexico.</title>
        <authorList>
            <person name="Delgado-Sanchez P."/>
            <person name="Jimenez-Bremont J.F."/>
            <person name="Guerrero-Gonzalez Mde L."/>
            <person name="Flores J."/>
        </authorList>
    </citation>
    <scope>NUCLEOTIDE SEQUENCE</scope>
    <source>
        <tissue evidence="1">Cladode</tissue>
    </source>
</reference>
<accession>A0A7C9E0E1</accession>
<reference evidence="1" key="2">
    <citation type="submission" date="2020-07" db="EMBL/GenBank/DDBJ databases">
        <authorList>
            <person name="Vera ALvarez R."/>
            <person name="Arias-Moreno D.M."/>
            <person name="Jimenez-Jacinto V."/>
            <person name="Jimenez-Bremont J.F."/>
            <person name="Swaminathan K."/>
            <person name="Moose S.P."/>
            <person name="Guerrero-Gonzalez M.L."/>
            <person name="Marino-Ramirez L."/>
            <person name="Landsman D."/>
            <person name="Rodriguez-Kessler M."/>
            <person name="Delgado-Sanchez P."/>
        </authorList>
    </citation>
    <scope>NUCLEOTIDE SEQUENCE</scope>
    <source>
        <tissue evidence="1">Cladode</tissue>
    </source>
</reference>
<sequence length="99" mass="11600">MSIWASKLNFAAHVQPWAAKKFVAPMNIGLRMPFSWPMYFWGDESFRRPCAGWGHDFDFCGPITFWATKFWLPSFLYSLPSAALRPPGYSMFWAMLFYL</sequence>
<dbReference type="EMBL" id="GISG01193243">
    <property type="protein sequence ID" value="MBA4656701.1"/>
    <property type="molecule type" value="Transcribed_RNA"/>
</dbReference>
<organism evidence="1">
    <name type="scientific">Opuntia streptacantha</name>
    <name type="common">Prickly pear cactus</name>
    <name type="synonym">Opuntia cardona</name>
    <dbReference type="NCBI Taxonomy" id="393608"/>
    <lineage>
        <taxon>Eukaryota</taxon>
        <taxon>Viridiplantae</taxon>
        <taxon>Streptophyta</taxon>
        <taxon>Embryophyta</taxon>
        <taxon>Tracheophyta</taxon>
        <taxon>Spermatophyta</taxon>
        <taxon>Magnoliopsida</taxon>
        <taxon>eudicotyledons</taxon>
        <taxon>Gunneridae</taxon>
        <taxon>Pentapetalae</taxon>
        <taxon>Caryophyllales</taxon>
        <taxon>Cactineae</taxon>
        <taxon>Cactaceae</taxon>
        <taxon>Opuntioideae</taxon>
        <taxon>Opuntia</taxon>
    </lineage>
</organism>
<proteinExistence type="predicted"/>
<name>A0A7C9E0E1_OPUST</name>
<dbReference type="EMBL" id="GISG01193245">
    <property type="protein sequence ID" value="MBA4656702.1"/>
    <property type="molecule type" value="Transcribed_RNA"/>
</dbReference>
<protein>
    <submittedName>
        <fullName evidence="1">Uncharacterized protein</fullName>
    </submittedName>
</protein>
<dbReference type="AlphaFoldDB" id="A0A7C9E0E1"/>